<reference evidence="1" key="1">
    <citation type="submission" date="2003-09" db="EMBL/GenBank/DDBJ databases">
        <title>Characterization of pSCL2, a giant linear plasmid in Streptomyces clavuligerus.</title>
        <authorList>
            <person name="Wu W."/>
            <person name="Roy K.L."/>
        </authorList>
    </citation>
    <scope>NUCLEOTIDE SEQUENCE</scope>
    <source>
        <plasmid evidence="1">pSCL2</plasmid>
    </source>
</reference>
<accession>Q6TMT9</accession>
<evidence type="ECO:0008006" key="2">
    <source>
        <dbReference type="Google" id="ProtNLM"/>
    </source>
</evidence>
<dbReference type="EMBL" id="AY392414">
    <property type="protein sequence ID" value="AAQ93534.1"/>
    <property type="molecule type" value="Genomic_DNA"/>
</dbReference>
<accession>B5GR11</accession>
<gene>
    <name evidence="1" type="ORF">pSCL2.4.H9.3</name>
</gene>
<proteinExistence type="predicted"/>
<evidence type="ECO:0000313" key="1">
    <source>
        <dbReference type="EMBL" id="AAQ93534.1"/>
    </source>
</evidence>
<organism evidence="1">
    <name type="scientific">Streptomyces clavuligerus</name>
    <dbReference type="NCBI Taxonomy" id="1901"/>
    <lineage>
        <taxon>Bacteria</taxon>
        <taxon>Bacillati</taxon>
        <taxon>Actinomycetota</taxon>
        <taxon>Actinomycetes</taxon>
        <taxon>Kitasatosporales</taxon>
        <taxon>Streptomycetaceae</taxon>
        <taxon>Streptomyces</taxon>
    </lineage>
</organism>
<keyword evidence="1" id="KW-0614">Plasmid</keyword>
<protein>
    <recommendedName>
        <fullName evidence="2">Plasmid stabilization system</fullName>
    </recommendedName>
</protein>
<geneLocation type="plasmid" evidence="1">
    <name>pSCL2</name>
</geneLocation>
<sequence length="85" mass="9312">MSPARFQVQLSDRARAQRAAMKPGARDALDAGMRRLAASPYGLGSEQAPGRPQTKDRRVVSFPDAIVLYWVHADVLVITAVDIIH</sequence>
<name>Q6TMT9_STRCL</name>
<dbReference type="AlphaFoldDB" id="Q6TMT9"/>
<dbReference type="RefSeq" id="WP_003954226.1">
    <property type="nucleotide sequence ID" value="NZ_CM001017.1"/>
</dbReference>